<reference evidence="3" key="1">
    <citation type="journal article" date="2019" name="Int. J. Syst. Evol. Microbiol.">
        <title>The Global Catalogue of Microorganisms (GCM) 10K type strain sequencing project: providing services to taxonomists for standard genome sequencing and annotation.</title>
        <authorList>
            <consortium name="The Broad Institute Genomics Platform"/>
            <consortium name="The Broad Institute Genome Sequencing Center for Infectious Disease"/>
            <person name="Wu L."/>
            <person name="Ma J."/>
        </authorList>
    </citation>
    <scope>NUCLEOTIDE SEQUENCE [LARGE SCALE GENOMIC DNA]</scope>
    <source>
        <strain evidence="3">CCM 8936</strain>
    </source>
</reference>
<dbReference type="SUPFAM" id="SSF53597">
    <property type="entry name" value="Dihydrofolate reductase-like"/>
    <property type="match status" value="1"/>
</dbReference>
<dbReference type="InterPro" id="IPR050765">
    <property type="entry name" value="Riboflavin_Biosynth_HTPR"/>
</dbReference>
<dbReference type="PANTHER" id="PTHR38011">
    <property type="entry name" value="DIHYDROFOLATE REDUCTASE FAMILY PROTEIN (AFU_ORTHOLOGUE AFUA_8G06820)"/>
    <property type="match status" value="1"/>
</dbReference>
<comment type="caution">
    <text evidence="2">The sequence shown here is derived from an EMBL/GenBank/DDBJ whole genome shotgun (WGS) entry which is preliminary data.</text>
</comment>
<accession>A0ABW4BT06</accession>
<keyword evidence="3" id="KW-1185">Reference proteome</keyword>
<dbReference type="PANTHER" id="PTHR38011:SF11">
    <property type="entry name" value="2,5-DIAMINO-6-RIBOSYLAMINO-4(3H)-PYRIMIDINONE 5'-PHOSPHATE REDUCTASE"/>
    <property type="match status" value="1"/>
</dbReference>
<dbReference type="Gene3D" id="3.40.430.10">
    <property type="entry name" value="Dihydrofolate Reductase, subunit A"/>
    <property type="match status" value="1"/>
</dbReference>
<dbReference type="InterPro" id="IPR002734">
    <property type="entry name" value="RibDG_C"/>
</dbReference>
<gene>
    <name evidence="2" type="ORF">ACFQ42_03935</name>
</gene>
<evidence type="ECO:0000313" key="2">
    <source>
        <dbReference type="EMBL" id="MFD1417910.1"/>
    </source>
</evidence>
<organism evidence="2 3">
    <name type="scientific">Companilactobacillus keshanensis</name>
    <dbReference type="NCBI Taxonomy" id="2486003"/>
    <lineage>
        <taxon>Bacteria</taxon>
        <taxon>Bacillati</taxon>
        <taxon>Bacillota</taxon>
        <taxon>Bacilli</taxon>
        <taxon>Lactobacillales</taxon>
        <taxon>Lactobacillaceae</taxon>
        <taxon>Companilactobacillus</taxon>
    </lineage>
</organism>
<evidence type="ECO:0000313" key="3">
    <source>
        <dbReference type="Proteomes" id="UP001597251"/>
    </source>
</evidence>
<protein>
    <submittedName>
        <fullName evidence="2">Dihydrofolate reductase family protein</fullName>
    </submittedName>
</protein>
<sequence>MRKIKFYGAMSLDGYLADQNNSLDWLFKYEDTDIMEKSYQPFIKDIDTTIMGRQTYDDLMNITDKFPYPDTTNYVLTHRKINSENVISKSIPVEKLIRELKQETGRDIWIIGGGKVISNLIKHHLIDSLQLQITPDILGNGIRLFQHMDNTSEFKLTASQQYDQFIDLTL</sequence>
<name>A0ABW4BT06_9LACO</name>
<dbReference type="RefSeq" id="WP_125678370.1">
    <property type="nucleotide sequence ID" value="NZ_JBHTOI010000027.1"/>
</dbReference>
<dbReference type="Pfam" id="PF01872">
    <property type="entry name" value="RibD_C"/>
    <property type="match status" value="1"/>
</dbReference>
<proteinExistence type="predicted"/>
<dbReference type="InterPro" id="IPR024072">
    <property type="entry name" value="DHFR-like_dom_sf"/>
</dbReference>
<dbReference type="Proteomes" id="UP001597251">
    <property type="component" value="Unassembled WGS sequence"/>
</dbReference>
<evidence type="ECO:0000259" key="1">
    <source>
        <dbReference type="Pfam" id="PF01872"/>
    </source>
</evidence>
<feature type="domain" description="Bacterial bifunctional deaminase-reductase C-terminal" evidence="1">
    <location>
        <begin position="8"/>
        <end position="164"/>
    </location>
</feature>
<dbReference type="EMBL" id="JBHTOI010000027">
    <property type="protein sequence ID" value="MFD1417910.1"/>
    <property type="molecule type" value="Genomic_DNA"/>
</dbReference>